<reference evidence="12" key="1">
    <citation type="journal article" date="2019" name="Int. J. Syst. Evol. Microbiol.">
        <title>The Global Catalogue of Microorganisms (GCM) 10K type strain sequencing project: providing services to taxonomists for standard genome sequencing and annotation.</title>
        <authorList>
            <consortium name="The Broad Institute Genomics Platform"/>
            <consortium name="The Broad Institute Genome Sequencing Center for Infectious Disease"/>
            <person name="Wu L."/>
            <person name="Ma J."/>
        </authorList>
    </citation>
    <scope>NUCLEOTIDE SEQUENCE [LARGE SCALE GENOMIC DNA]</scope>
    <source>
        <strain evidence="12">CGMCC 1.3685</strain>
    </source>
</reference>
<keyword evidence="3" id="KW-0328">Glycosyltransferase</keyword>
<evidence type="ECO:0000256" key="5">
    <source>
        <dbReference type="ARBA" id="ARBA00023136"/>
    </source>
</evidence>
<dbReference type="PANTHER" id="PTHR43646:SF2">
    <property type="entry name" value="GLYCOSYLTRANSFERASE 2-LIKE DOMAIN-CONTAINING PROTEIN"/>
    <property type="match status" value="1"/>
</dbReference>
<keyword evidence="5" id="KW-0472">Membrane</keyword>
<dbReference type="Pfam" id="PF00535">
    <property type="entry name" value="Glycos_transf_2"/>
    <property type="match status" value="1"/>
</dbReference>
<dbReference type="SUPFAM" id="SSF53448">
    <property type="entry name" value="Nucleotide-diphospho-sugar transferases"/>
    <property type="match status" value="1"/>
</dbReference>
<dbReference type="RefSeq" id="WP_188685487.1">
    <property type="nucleotide sequence ID" value="NZ_BMKX01000004.1"/>
</dbReference>
<gene>
    <name evidence="11" type="ORF">GCM10007173_20200</name>
</gene>
<dbReference type="EMBL" id="BMKX01000004">
    <property type="protein sequence ID" value="GGJ61378.1"/>
    <property type="molecule type" value="Genomic_DNA"/>
</dbReference>
<evidence type="ECO:0000256" key="3">
    <source>
        <dbReference type="ARBA" id="ARBA00022676"/>
    </source>
</evidence>
<comment type="subcellular location">
    <subcellularLocation>
        <location evidence="1">Cell membrane</location>
    </subcellularLocation>
</comment>
<dbReference type="GO" id="GO:0016740">
    <property type="term" value="F:transferase activity"/>
    <property type="evidence" value="ECO:0007669"/>
    <property type="project" value="UniProtKB-KW"/>
</dbReference>
<evidence type="ECO:0000313" key="12">
    <source>
        <dbReference type="Proteomes" id="UP000606115"/>
    </source>
</evidence>
<evidence type="ECO:0000313" key="11">
    <source>
        <dbReference type="EMBL" id="GGJ61378.1"/>
    </source>
</evidence>
<evidence type="ECO:0000256" key="6">
    <source>
        <dbReference type="ARBA" id="ARBA00037281"/>
    </source>
</evidence>
<dbReference type="GeneID" id="303304378"/>
<dbReference type="InterPro" id="IPR001173">
    <property type="entry name" value="Glyco_trans_2-like"/>
</dbReference>
<dbReference type="Gene3D" id="3.90.550.10">
    <property type="entry name" value="Spore Coat Polysaccharide Biosynthesis Protein SpsA, Chain A"/>
    <property type="match status" value="1"/>
</dbReference>
<evidence type="ECO:0000256" key="2">
    <source>
        <dbReference type="ARBA" id="ARBA00022475"/>
    </source>
</evidence>
<accession>A0ABQ2DKY1</accession>
<comment type="pathway">
    <text evidence="7">Carotenoid biosynthesis; staphyloxanthin biosynthesis; staphyloxanthin from farnesyl diphosphate: step 4/5.</text>
</comment>
<dbReference type="InterPro" id="IPR029044">
    <property type="entry name" value="Nucleotide-diphossugar_trans"/>
</dbReference>
<keyword evidence="4 11" id="KW-0808">Transferase</keyword>
<name>A0ABQ2DKY1_9MICC</name>
<comment type="similarity">
    <text evidence="8">Belongs to the glycosyltransferase 2 family. CrtQ subfamily.</text>
</comment>
<comment type="function">
    <text evidence="6">Catalyzes the glycosylation of 4,4'-diaponeurosporenoate, i.e. the esterification of glucose at the C1'' position with the carboxyl group of 4,4'-diaponeurosporenic acid, to form glycosyl-4,4'-diaponeurosporenoate. This is a step in the biosynthesis of staphyloxanthin, an orange pigment present in most staphylococci strains.</text>
</comment>
<evidence type="ECO:0000256" key="7">
    <source>
        <dbReference type="ARBA" id="ARBA00037904"/>
    </source>
</evidence>
<keyword evidence="2" id="KW-1003">Cell membrane</keyword>
<organism evidence="11 12">
    <name type="scientific">Glutamicibacter ardleyensis</name>
    <dbReference type="NCBI Taxonomy" id="225894"/>
    <lineage>
        <taxon>Bacteria</taxon>
        <taxon>Bacillati</taxon>
        <taxon>Actinomycetota</taxon>
        <taxon>Actinomycetes</taxon>
        <taxon>Micrococcales</taxon>
        <taxon>Micrococcaceae</taxon>
        <taxon>Glutamicibacter</taxon>
    </lineage>
</organism>
<comment type="caution">
    <text evidence="11">The sequence shown here is derived from an EMBL/GenBank/DDBJ whole genome shotgun (WGS) entry which is preliminary data.</text>
</comment>
<evidence type="ECO:0000256" key="9">
    <source>
        <dbReference type="ARBA" id="ARBA00040345"/>
    </source>
</evidence>
<evidence type="ECO:0000259" key="10">
    <source>
        <dbReference type="Pfam" id="PF00535"/>
    </source>
</evidence>
<feature type="domain" description="Glycosyltransferase 2-like" evidence="10">
    <location>
        <begin position="11"/>
        <end position="144"/>
    </location>
</feature>
<evidence type="ECO:0000256" key="8">
    <source>
        <dbReference type="ARBA" id="ARBA00038120"/>
    </source>
</evidence>
<proteinExistence type="inferred from homology"/>
<sequence length="250" mass="26372">MGRNTLDAIAVVVPAHNEADHVDGCLRSLGSAMERFASTHPEVLVTVTFVLDSCTDKTSEIIQRHGAADPRIAGLCVQHRNVGASRAAGVRHAVNELAPLASGGSLWVACTDADTRVPEHWLDSIARYHAAGADAVTGTVEPDRRELDPGIFALWQAAYRPVDGHHHIHGANFAVSAAAYEAVGGFQPLEAGEDIALVSALRHAGYRVDASASLHAVTSGRLRGRLREGFADYLATLAGHGTRVGSRAGK</sequence>
<protein>
    <recommendedName>
        <fullName evidence="9">4,4'-diaponeurosporenoate glycosyltransferase</fullName>
    </recommendedName>
</protein>
<evidence type="ECO:0000256" key="4">
    <source>
        <dbReference type="ARBA" id="ARBA00022679"/>
    </source>
</evidence>
<dbReference type="Proteomes" id="UP000606115">
    <property type="component" value="Unassembled WGS sequence"/>
</dbReference>
<keyword evidence="12" id="KW-1185">Reference proteome</keyword>
<dbReference type="PANTHER" id="PTHR43646">
    <property type="entry name" value="GLYCOSYLTRANSFERASE"/>
    <property type="match status" value="1"/>
</dbReference>
<evidence type="ECO:0000256" key="1">
    <source>
        <dbReference type="ARBA" id="ARBA00004236"/>
    </source>
</evidence>